<sequence>MKHFFLLTILTIIIVSCSPNIRSKITSKQPLLADNEPVLVFQKDEPFDNNGIKIGTIRAGDYGMSTNCSYNEVIRTLIQLAKQNGANILKITEHKTPDMWSTCDRITAQIYRVPDFRKYEKEIIWSPNRKLTWDDFKGSPKPISNSNVAATTYCGFGFETNRVALFKKIKIYTKAVFDCKLSWVAQDQVGRQDLLEHEQTHFDLCEVYSRILRKRIEEKKLTVFSIENEGNAIFKEVYDSYLNRQELYEKETNFGLNRQKQIEWTKKVEKELADLNAFL</sequence>
<evidence type="ECO:0000313" key="2">
    <source>
        <dbReference type="Proteomes" id="UP001303899"/>
    </source>
</evidence>
<proteinExistence type="predicted"/>
<dbReference type="EMBL" id="JAYGIL010000013">
    <property type="protein sequence ID" value="MEA5403620.1"/>
    <property type="molecule type" value="Genomic_DNA"/>
</dbReference>
<dbReference type="Proteomes" id="UP001303899">
    <property type="component" value="Unassembled WGS sequence"/>
</dbReference>
<keyword evidence="2" id="KW-1185">Reference proteome</keyword>
<accession>A0ABU5S5B9</accession>
<organism evidence="1 2">
    <name type="scientific">Arcicella gelida</name>
    <dbReference type="NCBI Taxonomy" id="2984195"/>
    <lineage>
        <taxon>Bacteria</taxon>
        <taxon>Pseudomonadati</taxon>
        <taxon>Bacteroidota</taxon>
        <taxon>Cytophagia</taxon>
        <taxon>Cytophagales</taxon>
        <taxon>Flectobacillaceae</taxon>
        <taxon>Arcicella</taxon>
    </lineage>
</organism>
<reference evidence="1 2" key="1">
    <citation type="submission" date="2023-12" db="EMBL/GenBank/DDBJ databases">
        <title>Novel species of the genus Arcicella isolated from rivers.</title>
        <authorList>
            <person name="Lu H."/>
        </authorList>
    </citation>
    <scope>NUCLEOTIDE SEQUENCE [LARGE SCALE GENOMIC DNA]</scope>
    <source>
        <strain evidence="1 2">DC2W</strain>
    </source>
</reference>
<evidence type="ECO:0008006" key="3">
    <source>
        <dbReference type="Google" id="ProtNLM"/>
    </source>
</evidence>
<comment type="caution">
    <text evidence="1">The sequence shown here is derived from an EMBL/GenBank/DDBJ whole genome shotgun (WGS) entry which is preliminary data.</text>
</comment>
<name>A0ABU5S5B9_9BACT</name>
<dbReference type="PROSITE" id="PS51257">
    <property type="entry name" value="PROKAR_LIPOPROTEIN"/>
    <property type="match status" value="1"/>
</dbReference>
<evidence type="ECO:0000313" key="1">
    <source>
        <dbReference type="EMBL" id="MEA5403620.1"/>
    </source>
</evidence>
<gene>
    <name evidence="1" type="ORF">VB776_11910</name>
</gene>
<protein>
    <recommendedName>
        <fullName evidence="3">DUF922 domain-containing protein</fullName>
    </recommendedName>
</protein>
<dbReference type="RefSeq" id="WP_323329283.1">
    <property type="nucleotide sequence ID" value="NZ_JAYGIL010000013.1"/>
</dbReference>